<name>A0A0G0PS21_9BACT</name>
<dbReference type="Proteomes" id="UP000034793">
    <property type="component" value="Unassembled WGS sequence"/>
</dbReference>
<proteinExistence type="predicted"/>
<comment type="caution">
    <text evidence="1">The sequence shown here is derived from an EMBL/GenBank/DDBJ whole genome shotgun (WGS) entry which is preliminary data.</text>
</comment>
<dbReference type="AlphaFoldDB" id="A0A0G0PS21"/>
<protein>
    <submittedName>
        <fullName evidence="1">Uncharacterized protein</fullName>
    </submittedName>
</protein>
<organism evidence="1 2">
    <name type="scientific">Candidatus Woesebacteria bacterium GW2011_GWA1_39_8</name>
    <dbReference type="NCBI Taxonomy" id="1618552"/>
    <lineage>
        <taxon>Bacteria</taxon>
        <taxon>Candidatus Woeseibacteriota</taxon>
    </lineage>
</organism>
<reference evidence="1 2" key="1">
    <citation type="journal article" date="2015" name="Nature">
        <title>rRNA introns, odd ribosomes, and small enigmatic genomes across a large radiation of phyla.</title>
        <authorList>
            <person name="Brown C.T."/>
            <person name="Hug L.A."/>
            <person name="Thomas B.C."/>
            <person name="Sharon I."/>
            <person name="Castelle C.J."/>
            <person name="Singh A."/>
            <person name="Wilkins M.J."/>
            <person name="Williams K.H."/>
            <person name="Banfield J.F."/>
        </authorList>
    </citation>
    <scope>NUCLEOTIDE SEQUENCE [LARGE SCALE GENOMIC DNA]</scope>
</reference>
<evidence type="ECO:0000313" key="2">
    <source>
        <dbReference type="Proteomes" id="UP000034793"/>
    </source>
</evidence>
<evidence type="ECO:0000313" key="1">
    <source>
        <dbReference type="EMBL" id="KKR27906.1"/>
    </source>
</evidence>
<accession>A0A0G0PS21</accession>
<sequence>MTKDQQKEFQENYDNAKVTRLGSSVADKLQFAENKFVSVGK</sequence>
<gene>
    <name evidence="1" type="ORF">UT61_C0062G0006</name>
</gene>
<dbReference type="EMBL" id="LBXL01000062">
    <property type="protein sequence ID" value="KKR27906.1"/>
    <property type="molecule type" value="Genomic_DNA"/>
</dbReference>